<evidence type="ECO:0000256" key="15">
    <source>
        <dbReference type="SAM" id="Phobius"/>
    </source>
</evidence>
<keyword evidence="11 14" id="KW-0406">Ion transport</keyword>
<comment type="caution">
    <text evidence="16">The sequence shown here is derived from an EMBL/GenBank/DDBJ whole genome shotgun (WGS) entry which is preliminary data.</text>
</comment>
<evidence type="ECO:0000256" key="10">
    <source>
        <dbReference type="ARBA" id="ARBA00023054"/>
    </source>
</evidence>
<dbReference type="PIRSF" id="PIRSF023322">
    <property type="entry name" value="DUF841_euk"/>
    <property type="match status" value="1"/>
</dbReference>
<accession>A0AAV6WCP8</accession>
<feature type="transmembrane region" description="Helical" evidence="15">
    <location>
        <begin position="16"/>
        <end position="38"/>
    </location>
</feature>
<keyword evidence="5 14" id="KW-0107">Calcium channel</keyword>
<keyword evidence="7 14" id="KW-0256">Endoplasmic reticulum</keyword>
<evidence type="ECO:0000256" key="2">
    <source>
        <dbReference type="ARBA" id="ARBA00006537"/>
    </source>
</evidence>
<feature type="transmembrane region" description="Helical" evidence="15">
    <location>
        <begin position="104"/>
        <end position="122"/>
    </location>
</feature>
<dbReference type="AlphaFoldDB" id="A0AAV6WCP8"/>
<keyword evidence="4" id="KW-0109">Calcium transport</keyword>
<keyword evidence="13" id="KW-0407">Ion channel</keyword>
<evidence type="ECO:0000256" key="1">
    <source>
        <dbReference type="ARBA" id="ARBA00004477"/>
    </source>
</evidence>
<evidence type="ECO:0000256" key="6">
    <source>
        <dbReference type="ARBA" id="ARBA00022692"/>
    </source>
</evidence>
<keyword evidence="17" id="KW-1185">Reference proteome</keyword>
<evidence type="ECO:0000256" key="5">
    <source>
        <dbReference type="ARBA" id="ARBA00022673"/>
    </source>
</evidence>
<reference evidence="16" key="1">
    <citation type="submission" date="2019-10" db="EMBL/GenBank/DDBJ databases">
        <authorList>
            <person name="Zhang R."/>
            <person name="Pan Y."/>
            <person name="Wang J."/>
            <person name="Ma R."/>
            <person name="Yu S."/>
        </authorList>
    </citation>
    <scope>NUCLEOTIDE SEQUENCE</scope>
    <source>
        <strain evidence="16">LA-IB0</strain>
        <tissue evidence="16">Leaf</tissue>
    </source>
</reference>
<keyword evidence="9 15" id="KW-1133">Transmembrane helix</keyword>
<evidence type="ECO:0000256" key="7">
    <source>
        <dbReference type="ARBA" id="ARBA00022824"/>
    </source>
</evidence>
<proteinExistence type="inferred from homology"/>
<keyword evidence="12 14" id="KW-0472">Membrane</keyword>
<dbReference type="GO" id="GO:0032469">
    <property type="term" value="P:endoplasmic reticulum calcium ion homeostasis"/>
    <property type="evidence" value="ECO:0007669"/>
    <property type="project" value="UniProtKB-UniRule"/>
</dbReference>
<comment type="subcellular location">
    <subcellularLocation>
        <location evidence="1">Endoplasmic reticulum membrane</location>
        <topology evidence="1">Multi-pass membrane protein</topology>
    </subcellularLocation>
</comment>
<dbReference type="SMART" id="SM01415">
    <property type="entry name" value="DUF106"/>
    <property type="match status" value="1"/>
</dbReference>
<evidence type="ECO:0000256" key="9">
    <source>
        <dbReference type="ARBA" id="ARBA00022989"/>
    </source>
</evidence>
<comment type="similarity">
    <text evidence="2 14">Belongs to the TMCO1 family.</text>
</comment>
<keyword evidence="6 15" id="KW-0812">Transmembrane</keyword>
<dbReference type="Proteomes" id="UP000826271">
    <property type="component" value="Unassembled WGS sequence"/>
</dbReference>
<evidence type="ECO:0000256" key="3">
    <source>
        <dbReference type="ARBA" id="ARBA00022448"/>
    </source>
</evidence>
<name>A0AAV6WCP8_9LAMI</name>
<dbReference type="PANTHER" id="PTHR20917">
    <property type="entry name" value="PNAS-RELATED"/>
    <property type="match status" value="1"/>
</dbReference>
<comment type="function">
    <text evidence="14">Calcium-selective channel required to prevent calcium stores from overfilling.</text>
</comment>
<dbReference type="GO" id="GO:0005262">
    <property type="term" value="F:calcium channel activity"/>
    <property type="evidence" value="ECO:0007669"/>
    <property type="project" value="UniProtKB-UniRule"/>
</dbReference>
<dbReference type="Pfam" id="PF01956">
    <property type="entry name" value="EMC3_TMCO1"/>
    <property type="match status" value="1"/>
</dbReference>
<evidence type="ECO:0000256" key="11">
    <source>
        <dbReference type="ARBA" id="ARBA00023065"/>
    </source>
</evidence>
<dbReference type="InterPro" id="IPR002809">
    <property type="entry name" value="EMC3/TMCO1"/>
</dbReference>
<keyword evidence="3 14" id="KW-0813">Transport</keyword>
<evidence type="ECO:0000256" key="14">
    <source>
        <dbReference type="PIRNR" id="PIRNR023322"/>
    </source>
</evidence>
<dbReference type="EMBL" id="WHWC01000016">
    <property type="protein sequence ID" value="KAG8367968.1"/>
    <property type="molecule type" value="Genomic_DNA"/>
</dbReference>
<dbReference type="GO" id="GO:0005789">
    <property type="term" value="C:endoplasmic reticulum membrane"/>
    <property type="evidence" value="ECO:0007669"/>
    <property type="project" value="UniProtKB-SubCell"/>
</dbReference>
<keyword evidence="8 14" id="KW-0106">Calcium</keyword>
<organism evidence="16 17">
    <name type="scientific">Buddleja alternifolia</name>
    <dbReference type="NCBI Taxonomy" id="168488"/>
    <lineage>
        <taxon>Eukaryota</taxon>
        <taxon>Viridiplantae</taxon>
        <taxon>Streptophyta</taxon>
        <taxon>Embryophyta</taxon>
        <taxon>Tracheophyta</taxon>
        <taxon>Spermatophyta</taxon>
        <taxon>Magnoliopsida</taxon>
        <taxon>eudicotyledons</taxon>
        <taxon>Gunneridae</taxon>
        <taxon>Pentapetalae</taxon>
        <taxon>asterids</taxon>
        <taxon>lamiids</taxon>
        <taxon>Lamiales</taxon>
        <taxon>Scrophulariaceae</taxon>
        <taxon>Buddlejeae</taxon>
        <taxon>Buddleja</taxon>
    </lineage>
</organism>
<evidence type="ECO:0000313" key="16">
    <source>
        <dbReference type="EMBL" id="KAG8367968.1"/>
    </source>
</evidence>
<evidence type="ECO:0000256" key="12">
    <source>
        <dbReference type="ARBA" id="ARBA00023136"/>
    </source>
</evidence>
<sequence length="198" mass="21220">MASSALLSGVKYSDTLSVIGISICTAAVCETISWLLTYRTASYKSLKSTIHKASKALETIKSTNLNSASSNLLKKSSKSKKIDRFETALIQSNRDLSLLKFKSGAAVALVLFVVFGLLNSLFAGKVVAKIPFVPIPLVQKMSHRGLIGDDMTDCSLPFFYLLCSISIRTNLQKLLGFSPPRAAAAGAGFFNTPDSKSS</sequence>
<evidence type="ECO:0000256" key="8">
    <source>
        <dbReference type="ARBA" id="ARBA00022837"/>
    </source>
</evidence>
<protein>
    <recommendedName>
        <fullName evidence="14">Calcium load-activated calcium channel</fullName>
        <shortName evidence="14">CLAC channel</shortName>
    </recommendedName>
</protein>
<evidence type="ECO:0000256" key="13">
    <source>
        <dbReference type="ARBA" id="ARBA00023303"/>
    </source>
</evidence>
<evidence type="ECO:0000313" key="17">
    <source>
        <dbReference type="Proteomes" id="UP000826271"/>
    </source>
</evidence>
<evidence type="ECO:0000256" key="4">
    <source>
        <dbReference type="ARBA" id="ARBA00022568"/>
    </source>
</evidence>
<gene>
    <name evidence="16" type="ORF">BUALT_Bualt16G0127800</name>
</gene>
<keyword evidence="10" id="KW-0175">Coiled coil</keyword>
<dbReference type="InterPro" id="IPR008559">
    <property type="entry name" value="TMCO1"/>
</dbReference>
<dbReference type="PANTHER" id="PTHR20917:SF0">
    <property type="entry name" value="CALCIUM LOAD-ACTIVATED CALCIUM CHANNEL"/>
    <property type="match status" value="1"/>
</dbReference>